<dbReference type="NCBIfam" id="TIGR00420">
    <property type="entry name" value="trmU"/>
    <property type="match status" value="1"/>
</dbReference>
<feature type="disulfide bond" description="Alternate" evidence="9">
    <location>
        <begin position="100"/>
        <end position="197"/>
    </location>
</feature>
<evidence type="ECO:0000256" key="1">
    <source>
        <dbReference type="ARBA" id="ARBA00022555"/>
    </source>
</evidence>
<evidence type="ECO:0000259" key="11">
    <source>
        <dbReference type="Pfam" id="PF20259"/>
    </source>
</evidence>
<dbReference type="AlphaFoldDB" id="A0A7C4CBJ3"/>
<evidence type="ECO:0000313" key="12">
    <source>
        <dbReference type="EMBL" id="HGK28323.1"/>
    </source>
</evidence>
<keyword evidence="2 9" id="KW-0808">Transferase</keyword>
<feature type="active site" description="Cysteine persulfide intermediate" evidence="9">
    <location>
        <position position="197"/>
    </location>
</feature>
<feature type="region of interest" description="Interaction with tRNA" evidence="9">
    <location>
        <begin position="303"/>
        <end position="304"/>
    </location>
</feature>
<feature type="binding site" evidence="9">
    <location>
        <begin position="6"/>
        <end position="13"/>
    </location>
    <ligand>
        <name>ATP</name>
        <dbReference type="ChEBI" id="CHEBI:30616"/>
    </ligand>
</feature>
<keyword evidence="5 9" id="KW-0067">ATP-binding</keyword>
<sequence length="358" mass="39520">MKVVAALSGGVDSAVAAALLKEQGFDVIGVTMRLYEDGPERSDGRGCCGSRAVREARRVAALLKIPFYALDFRQRFSEDVIEPFCNEYEQGRTPNPCIRCNEGIKFGALLERARELGAERVATGHYARIAWDDSGGRHLLKGADSEKEQSYFLHVLTQEQLMRTLFPVGDLKKRRVREIARELGLPNADRPESQEICFVPDDDYARFLKARRPGMFRPGPVLDTAGNVLGEHKGIAGFTVGQRKGLGIALGERRYVVRIDAAANAVVLGREDEARARVVVAERVNWIAGRPPLEAFWAVAKVRYQGEGGRALVEPLADGMVCVVFDEPQWAPTPGQAVVFWQGEELLGGGTIVETRRE</sequence>
<feature type="binding site" evidence="9">
    <location>
        <position position="32"/>
    </location>
    <ligand>
        <name>ATP</name>
        <dbReference type="ChEBI" id="CHEBI:30616"/>
    </ligand>
</feature>
<evidence type="ECO:0000256" key="7">
    <source>
        <dbReference type="ARBA" id="ARBA00023157"/>
    </source>
</evidence>
<comment type="function">
    <text evidence="9">Catalyzes the 2-thiolation of uridine at the wobble position (U34) of tRNA, leading to the formation of s(2)U34.</text>
</comment>
<keyword evidence="4 9" id="KW-0547">Nucleotide-binding</keyword>
<comment type="caution">
    <text evidence="9">Lacks conserved residue(s) required for the propagation of feature annotation.</text>
</comment>
<dbReference type="FunFam" id="3.40.50.620:FF:000115">
    <property type="entry name" value="tRNA-specific 2-thiouridylase MnmA"/>
    <property type="match status" value="1"/>
</dbReference>
<protein>
    <recommendedName>
        <fullName evidence="9">tRNA-specific 2-thiouridylase MnmA</fullName>
        <ecNumber evidence="9">2.8.1.13</ecNumber>
    </recommendedName>
</protein>
<dbReference type="CDD" id="cd01998">
    <property type="entry name" value="MnmA_TRMU-like"/>
    <property type="match status" value="1"/>
</dbReference>
<evidence type="ECO:0000256" key="6">
    <source>
        <dbReference type="ARBA" id="ARBA00022884"/>
    </source>
</evidence>
<feature type="site" description="Interaction with tRNA" evidence="9">
    <location>
        <position position="336"/>
    </location>
</feature>
<dbReference type="Pfam" id="PF20258">
    <property type="entry name" value="tRNA_Me_trans_C"/>
    <property type="match status" value="1"/>
</dbReference>
<dbReference type="HAMAP" id="MF_00144">
    <property type="entry name" value="tRNA_thiouridyl_MnmA"/>
    <property type="match status" value="1"/>
</dbReference>
<accession>A0A7C4CBJ3</accession>
<feature type="region of interest" description="Interaction with tRNA" evidence="9">
    <location>
        <begin position="147"/>
        <end position="149"/>
    </location>
</feature>
<dbReference type="Gene3D" id="2.30.30.280">
    <property type="entry name" value="Adenine nucleotide alpha hydrolases-like domains"/>
    <property type="match status" value="1"/>
</dbReference>
<dbReference type="SUPFAM" id="SSF52402">
    <property type="entry name" value="Adenine nucleotide alpha hydrolases-like"/>
    <property type="match status" value="1"/>
</dbReference>
<keyword evidence="6 9" id="KW-0694">RNA-binding</keyword>
<feature type="domain" description="tRNA-specific 2-thiouridylase MnmA-like central" evidence="11">
    <location>
        <begin position="207"/>
        <end position="270"/>
    </location>
</feature>
<dbReference type="NCBIfam" id="NF001138">
    <property type="entry name" value="PRK00143.1"/>
    <property type="match status" value="1"/>
</dbReference>
<evidence type="ECO:0000256" key="2">
    <source>
        <dbReference type="ARBA" id="ARBA00022679"/>
    </source>
</evidence>
<dbReference type="InterPro" id="IPR046884">
    <property type="entry name" value="MnmA-like_central"/>
</dbReference>
<keyword evidence="1 9" id="KW-0820">tRNA-binding</keyword>
<dbReference type="Pfam" id="PF03054">
    <property type="entry name" value="tRNA_Me_trans"/>
    <property type="match status" value="1"/>
</dbReference>
<keyword evidence="3 9" id="KW-0819">tRNA processing</keyword>
<dbReference type="EMBL" id="DSUT01000103">
    <property type="protein sequence ID" value="HGK28323.1"/>
    <property type="molecule type" value="Genomic_DNA"/>
</dbReference>
<evidence type="ECO:0000256" key="8">
    <source>
        <dbReference type="ARBA" id="ARBA00051542"/>
    </source>
</evidence>
<feature type="domain" description="tRNA-specific 2-thiouridylase MnmA-like C-terminal" evidence="10">
    <location>
        <begin position="280"/>
        <end position="352"/>
    </location>
</feature>
<feature type="site" description="Interaction with tRNA" evidence="9">
    <location>
        <position position="125"/>
    </location>
</feature>
<evidence type="ECO:0000259" key="10">
    <source>
        <dbReference type="Pfam" id="PF20258"/>
    </source>
</evidence>
<dbReference type="Pfam" id="PF20259">
    <property type="entry name" value="tRNA_Me_trans_M"/>
    <property type="match status" value="1"/>
</dbReference>
<dbReference type="InterPro" id="IPR004506">
    <property type="entry name" value="MnmA-like"/>
</dbReference>
<comment type="catalytic activity">
    <reaction evidence="8 9">
        <text>S-sulfanyl-L-cysteinyl-[protein] + uridine(34) in tRNA + AH2 + ATP = 2-thiouridine(34) in tRNA + L-cysteinyl-[protein] + A + AMP + diphosphate + H(+)</text>
        <dbReference type="Rhea" id="RHEA:47032"/>
        <dbReference type="Rhea" id="RHEA-COMP:10131"/>
        <dbReference type="Rhea" id="RHEA-COMP:11726"/>
        <dbReference type="Rhea" id="RHEA-COMP:11727"/>
        <dbReference type="Rhea" id="RHEA-COMP:11728"/>
        <dbReference type="ChEBI" id="CHEBI:13193"/>
        <dbReference type="ChEBI" id="CHEBI:15378"/>
        <dbReference type="ChEBI" id="CHEBI:17499"/>
        <dbReference type="ChEBI" id="CHEBI:29950"/>
        <dbReference type="ChEBI" id="CHEBI:30616"/>
        <dbReference type="ChEBI" id="CHEBI:33019"/>
        <dbReference type="ChEBI" id="CHEBI:61963"/>
        <dbReference type="ChEBI" id="CHEBI:65315"/>
        <dbReference type="ChEBI" id="CHEBI:87170"/>
        <dbReference type="ChEBI" id="CHEBI:456215"/>
        <dbReference type="EC" id="2.8.1.13"/>
    </reaction>
</comment>
<comment type="similarity">
    <text evidence="9">Belongs to the MnmA/TRMU family.</text>
</comment>
<name>A0A7C4CBJ3_UNCW3</name>
<dbReference type="PANTHER" id="PTHR11933:SF5">
    <property type="entry name" value="MITOCHONDRIAL TRNA-SPECIFIC 2-THIOURIDYLASE 1"/>
    <property type="match status" value="1"/>
</dbReference>
<proteinExistence type="inferred from homology"/>
<evidence type="ECO:0000256" key="3">
    <source>
        <dbReference type="ARBA" id="ARBA00022694"/>
    </source>
</evidence>
<comment type="caution">
    <text evidence="12">The sequence shown here is derived from an EMBL/GenBank/DDBJ whole genome shotgun (WGS) entry which is preliminary data.</text>
</comment>
<dbReference type="InterPro" id="IPR023382">
    <property type="entry name" value="MnmA-like_central_sf"/>
</dbReference>
<dbReference type="InterPro" id="IPR046885">
    <property type="entry name" value="MnmA-like_C"/>
</dbReference>
<dbReference type="FunFam" id="2.30.30.280:FF:000001">
    <property type="entry name" value="tRNA-specific 2-thiouridylase MnmA"/>
    <property type="match status" value="1"/>
</dbReference>
<comment type="subcellular location">
    <subcellularLocation>
        <location evidence="9">Cytoplasm</location>
    </subcellularLocation>
</comment>
<gene>
    <name evidence="9 12" type="primary">mnmA</name>
    <name evidence="12" type="ORF">ENS41_05140</name>
</gene>
<evidence type="ECO:0000256" key="9">
    <source>
        <dbReference type="HAMAP-Rule" id="MF_00144"/>
    </source>
</evidence>
<dbReference type="InterPro" id="IPR014729">
    <property type="entry name" value="Rossmann-like_a/b/a_fold"/>
</dbReference>
<dbReference type="GO" id="GO:0005737">
    <property type="term" value="C:cytoplasm"/>
    <property type="evidence" value="ECO:0007669"/>
    <property type="project" value="UniProtKB-SubCell"/>
</dbReference>
<dbReference type="Gene3D" id="3.40.50.620">
    <property type="entry name" value="HUPs"/>
    <property type="match status" value="1"/>
</dbReference>
<feature type="binding site" evidence="9">
    <location>
        <position position="124"/>
    </location>
    <ligand>
        <name>ATP</name>
        <dbReference type="ChEBI" id="CHEBI:30616"/>
    </ligand>
</feature>
<keyword evidence="9" id="KW-0963">Cytoplasm</keyword>
<feature type="active site" description="Nucleophile" evidence="9">
    <location>
        <position position="100"/>
    </location>
</feature>
<evidence type="ECO:0000256" key="4">
    <source>
        <dbReference type="ARBA" id="ARBA00022741"/>
    </source>
</evidence>
<dbReference type="GO" id="GO:0000049">
    <property type="term" value="F:tRNA binding"/>
    <property type="evidence" value="ECO:0007669"/>
    <property type="project" value="UniProtKB-KW"/>
</dbReference>
<reference evidence="12" key="1">
    <citation type="journal article" date="2020" name="mSystems">
        <title>Genome- and Community-Level Interaction Insights into Carbon Utilization and Element Cycling Functions of Hydrothermarchaeota in Hydrothermal Sediment.</title>
        <authorList>
            <person name="Zhou Z."/>
            <person name="Liu Y."/>
            <person name="Xu W."/>
            <person name="Pan J."/>
            <person name="Luo Z.H."/>
            <person name="Li M."/>
        </authorList>
    </citation>
    <scope>NUCLEOTIDE SEQUENCE [LARGE SCALE GENOMIC DNA]</scope>
    <source>
        <strain evidence="12">SpSt-488</strain>
    </source>
</reference>
<dbReference type="GO" id="GO:0002143">
    <property type="term" value="P:tRNA wobble position uridine thiolation"/>
    <property type="evidence" value="ECO:0007669"/>
    <property type="project" value="TreeGrafter"/>
</dbReference>
<dbReference type="GO" id="GO:0005524">
    <property type="term" value="F:ATP binding"/>
    <property type="evidence" value="ECO:0007669"/>
    <property type="project" value="UniProtKB-KW"/>
</dbReference>
<evidence type="ECO:0000256" key="5">
    <source>
        <dbReference type="ARBA" id="ARBA00022840"/>
    </source>
</evidence>
<keyword evidence="7 9" id="KW-1015">Disulfide bond</keyword>
<dbReference type="EC" id="2.8.1.13" evidence="9"/>
<dbReference type="GO" id="GO:0103016">
    <property type="term" value="F:tRNA-uridine 2-sulfurtransferase activity"/>
    <property type="evidence" value="ECO:0007669"/>
    <property type="project" value="UniProtKB-EC"/>
</dbReference>
<organism evidence="12">
    <name type="scientific">candidate division WOR-3 bacterium</name>
    <dbReference type="NCBI Taxonomy" id="2052148"/>
    <lineage>
        <taxon>Bacteria</taxon>
        <taxon>Bacteria division WOR-3</taxon>
    </lineage>
</organism>
<dbReference type="PANTHER" id="PTHR11933">
    <property type="entry name" value="TRNA 5-METHYLAMINOMETHYL-2-THIOURIDYLATE -METHYLTRANSFERASE"/>
    <property type="match status" value="1"/>
</dbReference>
<dbReference type="Gene3D" id="2.40.30.10">
    <property type="entry name" value="Translation factors"/>
    <property type="match status" value="1"/>
</dbReference>